<accession>A0ABR6PCZ0</accession>
<keyword evidence="4" id="KW-1185">Reference proteome</keyword>
<dbReference type="RefSeq" id="WP_076369967.1">
    <property type="nucleotide sequence ID" value="NZ_FTMG01000001.1"/>
</dbReference>
<dbReference type="PANTHER" id="PTHR11138:SF5">
    <property type="entry name" value="METHIONYL-TRNA FORMYLTRANSFERASE, MITOCHONDRIAL"/>
    <property type="match status" value="1"/>
</dbReference>
<name>A0ABR6PCZ0_9SPHI</name>
<dbReference type="Pfam" id="PF02911">
    <property type="entry name" value="Formyl_trans_C"/>
    <property type="match status" value="1"/>
</dbReference>
<evidence type="ECO:0000313" key="3">
    <source>
        <dbReference type="EMBL" id="MBB6107618.1"/>
    </source>
</evidence>
<keyword evidence="3" id="KW-0808">Transferase</keyword>
<protein>
    <submittedName>
        <fullName evidence="3">Methionyl-tRNA formyltransferase</fullName>
        <ecNumber evidence="3">2.1.2.9</ecNumber>
    </submittedName>
</protein>
<dbReference type="Gene3D" id="3.40.50.12230">
    <property type="match status" value="1"/>
</dbReference>
<dbReference type="InterPro" id="IPR002376">
    <property type="entry name" value="Formyl_transf_N"/>
</dbReference>
<comment type="caution">
    <text evidence="3">The sequence shown here is derived from an EMBL/GenBank/DDBJ whole genome shotgun (WGS) entry which is preliminary data.</text>
</comment>
<sequence length="319" mass="35182">MKIGIVSNSATLYMPLLSALYNYKAKAGLMLYVGGSTAPDNSVPETVNYCNAGGIGLTFEHDKADLYAWLHQHDIVFFSGYSSIVKTQYLKQIPHGAYNIHFGALPQFRGPSPVFWQLRNGGQQIGLAIHVLTDQLDSGPIIWQQNISNQPHYNYDTVHQLLSQLQIQGVLAIVNGVNSGTRLPLTEQDESLAVYYPRPELKDVFINWQKMEAAEIIDTIQACNPWNMGAVSLINGQELKILDASIGLANNHSYPSGTIIINKRTFAVMCKGARLLNINFFKMGNNYVPARFAGAYGFKSGQSFASSVPHLTHTTAETN</sequence>
<dbReference type="EC" id="2.1.2.9" evidence="3"/>
<dbReference type="SUPFAM" id="SSF53328">
    <property type="entry name" value="Formyltransferase"/>
    <property type="match status" value="1"/>
</dbReference>
<feature type="domain" description="Formyl transferase C-terminal" evidence="2">
    <location>
        <begin position="203"/>
        <end position="278"/>
    </location>
</feature>
<feature type="domain" description="Formyl transferase N-terminal" evidence="1">
    <location>
        <begin position="71"/>
        <end position="169"/>
    </location>
</feature>
<dbReference type="SUPFAM" id="SSF50486">
    <property type="entry name" value="FMT C-terminal domain-like"/>
    <property type="match status" value="1"/>
</dbReference>
<dbReference type="InterPro" id="IPR005793">
    <property type="entry name" value="Formyl_trans_C"/>
</dbReference>
<dbReference type="Pfam" id="PF00551">
    <property type="entry name" value="Formyl_trans_N"/>
    <property type="match status" value="1"/>
</dbReference>
<dbReference type="Proteomes" id="UP000541583">
    <property type="component" value="Unassembled WGS sequence"/>
</dbReference>
<evidence type="ECO:0000259" key="1">
    <source>
        <dbReference type="Pfam" id="PF00551"/>
    </source>
</evidence>
<evidence type="ECO:0000313" key="4">
    <source>
        <dbReference type="Proteomes" id="UP000541583"/>
    </source>
</evidence>
<dbReference type="InterPro" id="IPR036477">
    <property type="entry name" value="Formyl_transf_N_sf"/>
</dbReference>
<proteinExistence type="predicted"/>
<dbReference type="EMBL" id="JACHCB010000001">
    <property type="protein sequence ID" value="MBB6107618.1"/>
    <property type="molecule type" value="Genomic_DNA"/>
</dbReference>
<reference evidence="3 4" key="1">
    <citation type="submission" date="2020-08" db="EMBL/GenBank/DDBJ databases">
        <title>Genomic Encyclopedia of Type Strains, Phase IV (KMG-V): Genome sequencing to study the core and pangenomes of soil and plant-associated prokaryotes.</title>
        <authorList>
            <person name="Whitman W."/>
        </authorList>
    </citation>
    <scope>NUCLEOTIDE SEQUENCE [LARGE SCALE GENOMIC DNA]</scope>
    <source>
        <strain evidence="3 4">ANJLi2</strain>
    </source>
</reference>
<gene>
    <name evidence="3" type="ORF">HDF23_000348</name>
</gene>
<evidence type="ECO:0000259" key="2">
    <source>
        <dbReference type="Pfam" id="PF02911"/>
    </source>
</evidence>
<dbReference type="PANTHER" id="PTHR11138">
    <property type="entry name" value="METHIONYL-TRNA FORMYLTRANSFERASE"/>
    <property type="match status" value="1"/>
</dbReference>
<organism evidence="3 4">
    <name type="scientific">Mucilaginibacter lappiensis</name>
    <dbReference type="NCBI Taxonomy" id="354630"/>
    <lineage>
        <taxon>Bacteria</taxon>
        <taxon>Pseudomonadati</taxon>
        <taxon>Bacteroidota</taxon>
        <taxon>Sphingobacteriia</taxon>
        <taxon>Sphingobacteriales</taxon>
        <taxon>Sphingobacteriaceae</taxon>
        <taxon>Mucilaginibacter</taxon>
    </lineage>
</organism>
<dbReference type="InterPro" id="IPR011034">
    <property type="entry name" value="Formyl_transferase-like_C_sf"/>
</dbReference>
<dbReference type="GO" id="GO:0004479">
    <property type="term" value="F:methionyl-tRNA formyltransferase activity"/>
    <property type="evidence" value="ECO:0007669"/>
    <property type="project" value="UniProtKB-EC"/>
</dbReference>